<reference evidence="2 3" key="1">
    <citation type="journal article" date="2013" name="Curr. Biol.">
        <title>The Genome of the Foraminiferan Reticulomyxa filosa.</title>
        <authorList>
            <person name="Glockner G."/>
            <person name="Hulsmann N."/>
            <person name="Schleicher M."/>
            <person name="Noegel A.A."/>
            <person name="Eichinger L."/>
            <person name="Gallinger C."/>
            <person name="Pawlowski J."/>
            <person name="Sierra R."/>
            <person name="Euteneuer U."/>
            <person name="Pillet L."/>
            <person name="Moustafa A."/>
            <person name="Platzer M."/>
            <person name="Groth M."/>
            <person name="Szafranski K."/>
            <person name="Schliwa M."/>
        </authorList>
    </citation>
    <scope>NUCLEOTIDE SEQUENCE [LARGE SCALE GENOMIC DNA]</scope>
</reference>
<proteinExistence type="predicted"/>
<sequence>MENWLAENRFSSLIPVFTDRNITEEELCEFDPTELKEVFFLFAERDLELDKETVVKFVRAVEELKRERKEARQWIEKRGDVPKGHLLSPQEQSLIKKLDEELQQANELIGSIRTKLEQWENEMKDEKSAENDSFCCFFFF</sequence>
<dbReference type="EMBL" id="ASPP01008065">
    <property type="protein sequence ID" value="ETO26120.1"/>
    <property type="molecule type" value="Genomic_DNA"/>
</dbReference>
<keyword evidence="3" id="KW-1185">Reference proteome</keyword>
<feature type="non-terminal residue" evidence="2">
    <location>
        <position position="140"/>
    </location>
</feature>
<accession>X6NIG7</accession>
<gene>
    <name evidence="2" type="ORF">RFI_11017</name>
</gene>
<comment type="caution">
    <text evidence="2">The sequence shown here is derived from an EMBL/GenBank/DDBJ whole genome shotgun (WGS) entry which is preliminary data.</text>
</comment>
<dbReference type="AlphaFoldDB" id="X6NIG7"/>
<evidence type="ECO:0000256" key="1">
    <source>
        <dbReference type="SAM" id="Coils"/>
    </source>
</evidence>
<evidence type="ECO:0000313" key="2">
    <source>
        <dbReference type="EMBL" id="ETO26120.1"/>
    </source>
</evidence>
<name>X6NIG7_RETFI</name>
<feature type="coiled-coil region" evidence="1">
    <location>
        <begin position="95"/>
        <end position="129"/>
    </location>
</feature>
<keyword evidence="1" id="KW-0175">Coiled coil</keyword>
<evidence type="ECO:0000313" key="3">
    <source>
        <dbReference type="Proteomes" id="UP000023152"/>
    </source>
</evidence>
<protein>
    <submittedName>
        <fullName evidence="2">Uncharacterized protein</fullName>
    </submittedName>
</protein>
<organism evidence="2 3">
    <name type="scientific">Reticulomyxa filosa</name>
    <dbReference type="NCBI Taxonomy" id="46433"/>
    <lineage>
        <taxon>Eukaryota</taxon>
        <taxon>Sar</taxon>
        <taxon>Rhizaria</taxon>
        <taxon>Retaria</taxon>
        <taxon>Foraminifera</taxon>
        <taxon>Monothalamids</taxon>
        <taxon>Reticulomyxidae</taxon>
        <taxon>Reticulomyxa</taxon>
    </lineage>
</organism>
<dbReference type="Proteomes" id="UP000023152">
    <property type="component" value="Unassembled WGS sequence"/>
</dbReference>